<evidence type="ECO:0000256" key="6">
    <source>
        <dbReference type="ARBA" id="ARBA00023136"/>
    </source>
</evidence>
<feature type="transmembrane region" description="Helical" evidence="8">
    <location>
        <begin position="376"/>
        <end position="402"/>
    </location>
</feature>
<dbReference type="CDD" id="cd17325">
    <property type="entry name" value="MFS_MdtG_SLC18_like"/>
    <property type="match status" value="1"/>
</dbReference>
<dbReference type="InterPro" id="IPR011701">
    <property type="entry name" value="MFS"/>
</dbReference>
<feature type="transmembrane region" description="Helical" evidence="8">
    <location>
        <begin position="450"/>
        <end position="472"/>
    </location>
</feature>
<evidence type="ECO:0000313" key="11">
    <source>
        <dbReference type="Proteomes" id="UP000054481"/>
    </source>
</evidence>
<dbReference type="PROSITE" id="PS50850">
    <property type="entry name" value="MFS"/>
    <property type="match status" value="1"/>
</dbReference>
<dbReference type="SUPFAM" id="SSF103473">
    <property type="entry name" value="MFS general substrate transporter"/>
    <property type="match status" value="1"/>
</dbReference>
<dbReference type="AlphaFoldDB" id="A0A0F7ZX32"/>
<keyword evidence="4 8" id="KW-0812">Transmembrane</keyword>
<feature type="transmembrane region" description="Helical" evidence="8">
    <location>
        <begin position="282"/>
        <end position="307"/>
    </location>
</feature>
<dbReference type="Proteomes" id="UP000054481">
    <property type="component" value="Unassembled WGS sequence"/>
</dbReference>
<dbReference type="PANTHER" id="PTHR23506">
    <property type="entry name" value="GH10249P"/>
    <property type="match status" value="1"/>
</dbReference>
<dbReference type="InterPro" id="IPR050930">
    <property type="entry name" value="MFS_Vesicular_Transporter"/>
</dbReference>
<feature type="transmembrane region" description="Helical" evidence="8">
    <location>
        <begin position="347"/>
        <end position="364"/>
    </location>
</feature>
<evidence type="ECO:0000256" key="5">
    <source>
        <dbReference type="ARBA" id="ARBA00022989"/>
    </source>
</evidence>
<evidence type="ECO:0000256" key="3">
    <source>
        <dbReference type="ARBA" id="ARBA00022448"/>
    </source>
</evidence>
<feature type="transmembrane region" description="Helical" evidence="8">
    <location>
        <begin position="152"/>
        <end position="175"/>
    </location>
</feature>
<dbReference type="InterPro" id="IPR020846">
    <property type="entry name" value="MFS_dom"/>
</dbReference>
<keyword evidence="6 8" id="KW-0472">Membrane</keyword>
<feature type="domain" description="Major facilitator superfamily (MFS) profile" evidence="9">
    <location>
        <begin position="22"/>
        <end position="476"/>
    </location>
</feature>
<keyword evidence="5 8" id="KW-1133">Transmembrane helix</keyword>
<evidence type="ECO:0000256" key="8">
    <source>
        <dbReference type="SAM" id="Phobius"/>
    </source>
</evidence>
<dbReference type="InterPro" id="IPR001958">
    <property type="entry name" value="Tet-R_TetA/multi-R_MdtG-like"/>
</dbReference>
<evidence type="ECO:0000256" key="7">
    <source>
        <dbReference type="SAM" id="MobiDB-lite"/>
    </source>
</evidence>
<gene>
    <name evidence="10" type="ORF">HIM_10598</name>
</gene>
<organism evidence="10 11">
    <name type="scientific">Hirsutella minnesotensis 3608</name>
    <dbReference type="NCBI Taxonomy" id="1043627"/>
    <lineage>
        <taxon>Eukaryota</taxon>
        <taxon>Fungi</taxon>
        <taxon>Dikarya</taxon>
        <taxon>Ascomycota</taxon>
        <taxon>Pezizomycotina</taxon>
        <taxon>Sordariomycetes</taxon>
        <taxon>Hypocreomycetidae</taxon>
        <taxon>Hypocreales</taxon>
        <taxon>Ophiocordycipitaceae</taxon>
        <taxon>Hirsutella</taxon>
    </lineage>
</organism>
<feature type="transmembrane region" description="Helical" evidence="8">
    <location>
        <begin position="95"/>
        <end position="117"/>
    </location>
</feature>
<protein>
    <recommendedName>
        <fullName evidence="9">Major facilitator superfamily (MFS) profile domain-containing protein</fullName>
    </recommendedName>
</protein>
<evidence type="ECO:0000313" key="10">
    <source>
        <dbReference type="EMBL" id="KJZ70017.1"/>
    </source>
</evidence>
<feature type="transmembrane region" description="Helical" evidence="8">
    <location>
        <begin position="123"/>
        <end position="140"/>
    </location>
</feature>
<comment type="similarity">
    <text evidence="2">Belongs to the major facilitator superfamily. Vesicular transporter family.</text>
</comment>
<dbReference type="GO" id="GO:0022857">
    <property type="term" value="F:transmembrane transporter activity"/>
    <property type="evidence" value="ECO:0007669"/>
    <property type="project" value="InterPro"/>
</dbReference>
<feature type="transmembrane region" description="Helical" evidence="8">
    <location>
        <begin position="181"/>
        <end position="200"/>
    </location>
</feature>
<proteinExistence type="inferred from homology"/>
<dbReference type="InterPro" id="IPR036259">
    <property type="entry name" value="MFS_trans_sf"/>
</dbReference>
<keyword evidence="3" id="KW-0813">Transport</keyword>
<name>A0A0F7ZX32_9HYPO</name>
<comment type="subcellular location">
    <subcellularLocation>
        <location evidence="1">Membrane</location>
        <topology evidence="1">Multi-pass membrane protein</topology>
    </subcellularLocation>
</comment>
<evidence type="ECO:0000256" key="2">
    <source>
        <dbReference type="ARBA" id="ARBA00006829"/>
    </source>
</evidence>
<feature type="transmembrane region" description="Helical" evidence="8">
    <location>
        <begin position="423"/>
        <end position="444"/>
    </location>
</feature>
<sequence length="484" mass="51607">MGPSMNVKRPIGYQWRSSSALLVVVACVALFTETLLYGFVVPILPYMLEVRLGRDPVDTQTTISGLLSVHGLATLIAAPVLAAQLDKAPNGKTPFLLALTSCVVGTVLVAVTPSFWFLCLGRLMQAVAGTAAWLICLSILTEAGGDKNVGKFIGLSMSFVMMGIVGGPVIAGAMLEWRGYWAAWSVPLGILVVDIIARFIMIEKPRQGAQVSDQPVGDASGNKASESHQTGRDDVSETSALLSEPAAGAANGNAKSDDDDDQEPEPASSASFYYVVLRDGRLLTSTASIIVHSVMIAGFEATLPLYLRHRFHSGSSFVGLMFLVLQTPSVFLSPLTGWLRDRVGTRWPTVVGWVLLSPLLWLLAAPVGGHDGRATFVSAMVGIGLTMPLLSGAGFIQMMATLRSIESKNPRLFGAQGGRSRACAINSIGFNIGLMAGPLISGFLYQAIGYHYMTITLAVLCLVMAFFVFFYFDSLPASSKDDVE</sequence>
<dbReference type="GO" id="GO:0016020">
    <property type="term" value="C:membrane"/>
    <property type="evidence" value="ECO:0007669"/>
    <property type="project" value="UniProtKB-SubCell"/>
</dbReference>
<feature type="region of interest" description="Disordered" evidence="7">
    <location>
        <begin position="211"/>
        <end position="266"/>
    </location>
</feature>
<feature type="transmembrane region" description="Helical" evidence="8">
    <location>
        <begin position="63"/>
        <end position="83"/>
    </location>
</feature>
<dbReference type="PANTHER" id="PTHR23506:SF35">
    <property type="entry name" value="MAJOR FACILITATOR SUPERFAMILY (MFS) PROFILE DOMAIN-CONTAINING PROTEIN-RELATED"/>
    <property type="match status" value="1"/>
</dbReference>
<reference evidence="10 11" key="1">
    <citation type="journal article" date="2014" name="Genome Biol. Evol.">
        <title>Comparative genomics and transcriptomics analyses reveal divergent lifestyle features of nematode endoparasitic fungus Hirsutella minnesotensis.</title>
        <authorList>
            <person name="Lai Y."/>
            <person name="Liu K."/>
            <person name="Zhang X."/>
            <person name="Zhang X."/>
            <person name="Li K."/>
            <person name="Wang N."/>
            <person name="Shu C."/>
            <person name="Wu Y."/>
            <person name="Wang C."/>
            <person name="Bushley K.E."/>
            <person name="Xiang M."/>
            <person name="Liu X."/>
        </authorList>
    </citation>
    <scope>NUCLEOTIDE SEQUENCE [LARGE SCALE GENOMIC DNA]</scope>
    <source>
        <strain evidence="10 11">3608</strain>
    </source>
</reference>
<feature type="transmembrane region" description="Helical" evidence="8">
    <location>
        <begin position="20"/>
        <end position="43"/>
    </location>
</feature>
<dbReference type="PRINTS" id="PR01035">
    <property type="entry name" value="TCRTETA"/>
</dbReference>
<dbReference type="Pfam" id="PF07690">
    <property type="entry name" value="MFS_1"/>
    <property type="match status" value="2"/>
</dbReference>
<evidence type="ECO:0000256" key="4">
    <source>
        <dbReference type="ARBA" id="ARBA00022692"/>
    </source>
</evidence>
<feature type="transmembrane region" description="Helical" evidence="8">
    <location>
        <begin position="313"/>
        <end position="335"/>
    </location>
</feature>
<dbReference type="OrthoDB" id="5086884at2759"/>
<dbReference type="EMBL" id="KQ030656">
    <property type="protein sequence ID" value="KJZ70017.1"/>
    <property type="molecule type" value="Genomic_DNA"/>
</dbReference>
<feature type="compositionally biased region" description="Basic and acidic residues" evidence="7">
    <location>
        <begin position="225"/>
        <end position="235"/>
    </location>
</feature>
<accession>A0A0F7ZX32</accession>
<evidence type="ECO:0000259" key="9">
    <source>
        <dbReference type="PROSITE" id="PS50850"/>
    </source>
</evidence>
<keyword evidence="11" id="KW-1185">Reference proteome</keyword>
<evidence type="ECO:0000256" key="1">
    <source>
        <dbReference type="ARBA" id="ARBA00004141"/>
    </source>
</evidence>
<dbReference type="Gene3D" id="1.20.1250.20">
    <property type="entry name" value="MFS general substrate transporter like domains"/>
    <property type="match status" value="2"/>
</dbReference>